<dbReference type="GO" id="GO:0005819">
    <property type="term" value="C:spindle"/>
    <property type="evidence" value="ECO:0007669"/>
    <property type="project" value="TreeGrafter"/>
</dbReference>
<accession>A0A914BEQ4</accession>
<dbReference type="Proteomes" id="UP000887568">
    <property type="component" value="Unplaced"/>
</dbReference>
<dbReference type="RefSeq" id="XP_038074714.1">
    <property type="nucleotide sequence ID" value="XM_038218786.1"/>
</dbReference>
<dbReference type="PANTHER" id="PTHR31022">
    <property type="entry name" value="CENTRIOLE, CILIA AND SPINDLE-ASSOCIATED PROTEIN"/>
    <property type="match status" value="1"/>
</dbReference>
<dbReference type="PANTHER" id="PTHR31022:SF4">
    <property type="entry name" value="CENTRIOLE, CILIA AND SPINDLE-ASSOCIATED PROTEIN"/>
    <property type="match status" value="1"/>
</dbReference>
<dbReference type="EnsemblMetazoa" id="XM_038218786.1">
    <property type="protein sequence ID" value="XP_038074714.1"/>
    <property type="gene ID" value="LOC119742646"/>
</dbReference>
<dbReference type="Pfam" id="PF15748">
    <property type="entry name" value="CCSAP"/>
    <property type="match status" value="1"/>
</dbReference>
<dbReference type="RefSeq" id="XP_038074723.1">
    <property type="nucleotide sequence ID" value="XM_038218795.1"/>
</dbReference>
<proteinExistence type="predicted"/>
<dbReference type="GO" id="GO:1901673">
    <property type="term" value="P:regulation of mitotic spindle assembly"/>
    <property type="evidence" value="ECO:0007669"/>
    <property type="project" value="TreeGrafter"/>
</dbReference>
<organism evidence="2 3">
    <name type="scientific">Patiria miniata</name>
    <name type="common">Bat star</name>
    <name type="synonym">Asterina miniata</name>
    <dbReference type="NCBI Taxonomy" id="46514"/>
    <lineage>
        <taxon>Eukaryota</taxon>
        <taxon>Metazoa</taxon>
        <taxon>Echinodermata</taxon>
        <taxon>Eleutherozoa</taxon>
        <taxon>Asterozoa</taxon>
        <taxon>Asteroidea</taxon>
        <taxon>Valvatacea</taxon>
        <taxon>Valvatida</taxon>
        <taxon>Asterinidae</taxon>
        <taxon>Patiria</taxon>
    </lineage>
</organism>
<evidence type="ECO:0000313" key="3">
    <source>
        <dbReference type="Proteomes" id="UP000887568"/>
    </source>
</evidence>
<keyword evidence="3" id="KW-1185">Reference proteome</keyword>
<reference evidence="2" key="1">
    <citation type="submission" date="2022-11" db="UniProtKB">
        <authorList>
            <consortium name="EnsemblMetazoa"/>
        </authorList>
    </citation>
    <scope>IDENTIFICATION</scope>
</reference>
<dbReference type="OrthoDB" id="6616361at2759"/>
<dbReference type="OMA" id="WETYAKC"/>
<dbReference type="GO" id="GO:0008017">
    <property type="term" value="F:microtubule binding"/>
    <property type="evidence" value="ECO:0007669"/>
    <property type="project" value="TreeGrafter"/>
</dbReference>
<dbReference type="InterPro" id="IPR029774">
    <property type="entry name" value="CSAP"/>
</dbReference>
<dbReference type="AlphaFoldDB" id="A0A914BEQ4"/>
<dbReference type="GO" id="GO:0005814">
    <property type="term" value="C:centriole"/>
    <property type="evidence" value="ECO:0007669"/>
    <property type="project" value="TreeGrafter"/>
</dbReference>
<dbReference type="GO" id="GO:0035869">
    <property type="term" value="C:ciliary transition zone"/>
    <property type="evidence" value="ECO:0007669"/>
    <property type="project" value="TreeGrafter"/>
</dbReference>
<sequence length="274" mass="32234">MVFKKSEYRKQYRDPEWDAHFPHYQEKVDYRVSRRRLEHHHQIFDWDWDSENGNSEENGRRGSPRPATAPNRNNSQARQGRRAKERHVEVSDREVQTPEWSKMRGGPSKDPIGWVAGENLASSPVLDEKQMHKGHMGQTKDSRPTKKHKASGRQPSRDRRRARPSTAPAERVDAKQEVQEQPPMVAYGWADQELTTGSKKTHNIRASADPLQIYPSALRAMRRRELDIQRQTERDRQHNLREQKLKAMFNMQPRDDTVWLTEYQRNFAGPAELR</sequence>
<evidence type="ECO:0000256" key="1">
    <source>
        <dbReference type="SAM" id="MobiDB-lite"/>
    </source>
</evidence>
<evidence type="ECO:0008006" key="4">
    <source>
        <dbReference type="Google" id="ProtNLM"/>
    </source>
</evidence>
<evidence type="ECO:0000313" key="2">
    <source>
        <dbReference type="EnsemblMetazoa" id="XP_038074723.1"/>
    </source>
</evidence>
<dbReference type="GO" id="GO:0036064">
    <property type="term" value="C:ciliary basal body"/>
    <property type="evidence" value="ECO:0007669"/>
    <property type="project" value="TreeGrafter"/>
</dbReference>
<dbReference type="EnsemblMetazoa" id="XM_038218795.1">
    <property type="protein sequence ID" value="XP_038074723.1"/>
    <property type="gene ID" value="LOC119742646"/>
</dbReference>
<feature type="region of interest" description="Disordered" evidence="1">
    <location>
        <begin position="43"/>
        <end position="183"/>
    </location>
</feature>
<name>A0A914BEQ4_PATMI</name>
<feature type="compositionally biased region" description="Basic and acidic residues" evidence="1">
    <location>
        <begin position="86"/>
        <end position="96"/>
    </location>
</feature>
<dbReference type="GeneID" id="119742646"/>
<protein>
    <recommendedName>
        <fullName evidence="4">Centriole, cilia and spindle-associated protein</fullName>
    </recommendedName>
</protein>